<dbReference type="Pfam" id="PF12276">
    <property type="entry name" value="DUF3617"/>
    <property type="match status" value="1"/>
</dbReference>
<sequence>MTDMMRKGAIGIGLAAMMLPLAGCGSKESAEDTATASGEEKSVEDVKREADKLIKPQPGAYKQTVEMVDMQIPGLPPEAAEQMKTMTAKVETHTICITDEDAENSFKDMFENVGKGEECQFNRFNVTGGKLDAEMTCATPDSGQATMSMNGTVTETSSDIMVGMNMKGGQGPMANMTMKMHMTSERTGECAS</sequence>
<evidence type="ECO:0000313" key="3">
    <source>
        <dbReference type="Proteomes" id="UP000605099"/>
    </source>
</evidence>
<gene>
    <name evidence="2" type="ORF">GCM10011349_35070</name>
</gene>
<organism evidence="2 3">
    <name type="scientific">Novosphingobium indicum</name>
    <dbReference type="NCBI Taxonomy" id="462949"/>
    <lineage>
        <taxon>Bacteria</taxon>
        <taxon>Pseudomonadati</taxon>
        <taxon>Pseudomonadota</taxon>
        <taxon>Alphaproteobacteria</taxon>
        <taxon>Sphingomonadales</taxon>
        <taxon>Sphingomonadaceae</taxon>
        <taxon>Novosphingobium</taxon>
    </lineage>
</organism>
<comment type="caution">
    <text evidence="2">The sequence shown here is derived from an EMBL/GenBank/DDBJ whole genome shotgun (WGS) entry which is preliminary data.</text>
</comment>
<keyword evidence="3" id="KW-1185">Reference proteome</keyword>
<reference evidence="3" key="1">
    <citation type="journal article" date="2019" name="Int. J. Syst. Evol. Microbiol.">
        <title>The Global Catalogue of Microorganisms (GCM) 10K type strain sequencing project: providing services to taxonomists for standard genome sequencing and annotation.</title>
        <authorList>
            <consortium name="The Broad Institute Genomics Platform"/>
            <consortium name="The Broad Institute Genome Sequencing Center for Infectious Disease"/>
            <person name="Wu L."/>
            <person name="Ma J."/>
        </authorList>
    </citation>
    <scope>NUCLEOTIDE SEQUENCE [LARGE SCALE GENOMIC DNA]</scope>
    <source>
        <strain evidence="3">CGMCC 1.6784</strain>
    </source>
</reference>
<protein>
    <recommendedName>
        <fullName evidence="4">DUF3617 domain-containing protein</fullName>
    </recommendedName>
</protein>
<feature type="region of interest" description="Disordered" evidence="1">
    <location>
        <begin position="28"/>
        <end position="49"/>
    </location>
</feature>
<evidence type="ECO:0000256" key="1">
    <source>
        <dbReference type="SAM" id="MobiDB-lite"/>
    </source>
</evidence>
<evidence type="ECO:0008006" key="4">
    <source>
        <dbReference type="Google" id="ProtNLM"/>
    </source>
</evidence>
<proteinExistence type="predicted"/>
<evidence type="ECO:0000313" key="2">
    <source>
        <dbReference type="EMBL" id="GGN56964.1"/>
    </source>
</evidence>
<accession>A0ABQ2JWN6</accession>
<dbReference type="InterPro" id="IPR022061">
    <property type="entry name" value="DUF3617"/>
</dbReference>
<dbReference type="Proteomes" id="UP000605099">
    <property type="component" value="Unassembled WGS sequence"/>
</dbReference>
<name>A0ABQ2JWN6_9SPHN</name>
<feature type="compositionally biased region" description="Basic and acidic residues" evidence="1">
    <location>
        <begin position="38"/>
        <end position="49"/>
    </location>
</feature>
<dbReference type="EMBL" id="BMLK01000018">
    <property type="protein sequence ID" value="GGN56964.1"/>
    <property type="molecule type" value="Genomic_DNA"/>
</dbReference>